<dbReference type="HOGENOM" id="CLU_057100_1_1_10"/>
<reference evidence="1 2" key="1">
    <citation type="submission" date="2006-02" db="EMBL/GenBank/DDBJ databases">
        <authorList>
            <person name="Murray A."/>
            <person name="Staley J."/>
            <person name="Ferriera S."/>
            <person name="Johnson J."/>
            <person name="Kravitz S."/>
            <person name="Halpern A."/>
            <person name="Remington K."/>
            <person name="Beeson K."/>
            <person name="Tran B."/>
            <person name="Rogers Y.-H."/>
            <person name="Friedman R."/>
            <person name="Venter J.C."/>
        </authorList>
    </citation>
    <scope>NUCLEOTIDE SEQUENCE [LARGE SCALE GENOMIC DNA]</scope>
    <source>
        <strain evidence="1 2">23-P</strain>
    </source>
</reference>
<sequence length="287" mass="33074">MRKIALGFLILLAFTTYSQKKKQDTVPKPKWKIHGRLAFIFNQSSFSNWASGGENTVAGNININYDFNYKKDDINWDSRVISGYGLSHLGDHGYRKTNDRLEVNSLLGIKTSSYWFLSFIGNFRTQYTDGFDYSKEPKAVVSGFFSPSYLTFGPGMLWKKSDDLSINVAPATARYTFVSDSFSGRFGVEEGENVAFSLGFNLSSYYKFQLMENIEMENIITLYSDYLENVRNVDLDYQTNIRFKVNKNINMHMTFHTIIDDNASSRIQFRQLFGLGVNYSFHEKTIY</sequence>
<proteinExistence type="predicted"/>
<dbReference type="AlphaFoldDB" id="A4BWN4"/>
<dbReference type="Proteomes" id="UP000003053">
    <property type="component" value="Unassembled WGS sequence"/>
</dbReference>
<dbReference type="STRING" id="313594.PI23P_02737"/>
<dbReference type="EMBL" id="AAOG01000001">
    <property type="protein sequence ID" value="EAR13375.1"/>
    <property type="molecule type" value="Genomic_DNA"/>
</dbReference>
<evidence type="ECO:0000313" key="1">
    <source>
        <dbReference type="EMBL" id="EAR13375.1"/>
    </source>
</evidence>
<dbReference type="Pfam" id="PF11276">
    <property type="entry name" value="DUF3078"/>
    <property type="match status" value="1"/>
</dbReference>
<evidence type="ECO:0000313" key="2">
    <source>
        <dbReference type="Proteomes" id="UP000003053"/>
    </source>
</evidence>
<organism evidence="1 2">
    <name type="scientific">Polaribacter irgensii 23-P</name>
    <dbReference type="NCBI Taxonomy" id="313594"/>
    <lineage>
        <taxon>Bacteria</taxon>
        <taxon>Pseudomonadati</taxon>
        <taxon>Bacteroidota</taxon>
        <taxon>Flavobacteriia</taxon>
        <taxon>Flavobacteriales</taxon>
        <taxon>Flavobacteriaceae</taxon>
    </lineage>
</organism>
<name>A4BWN4_9FLAO</name>
<dbReference type="OrthoDB" id="1495718at2"/>
<keyword evidence="2" id="KW-1185">Reference proteome</keyword>
<dbReference type="InterPro" id="IPR021428">
    <property type="entry name" value="DUF3078"/>
</dbReference>
<dbReference type="eggNOG" id="COG3137">
    <property type="taxonomic scope" value="Bacteria"/>
</dbReference>
<protein>
    <recommendedName>
        <fullName evidence="3">DUF3078 domain-containing protein</fullName>
    </recommendedName>
</protein>
<accession>A4BWN4</accession>
<gene>
    <name evidence="1" type="ORF">PI23P_02737</name>
</gene>
<comment type="caution">
    <text evidence="1">The sequence shown here is derived from an EMBL/GenBank/DDBJ whole genome shotgun (WGS) entry which is preliminary data.</text>
</comment>
<evidence type="ECO:0008006" key="3">
    <source>
        <dbReference type="Google" id="ProtNLM"/>
    </source>
</evidence>
<dbReference type="RefSeq" id="WP_004569172.1">
    <property type="nucleotide sequence ID" value="NZ_CH724148.1"/>
</dbReference>